<sequence length="81" mass="9182">MVKVEFKLNGRSVRPNDIANQLEKAMMKQVQDRITHKLRNVRDPETGAAPTIKVIGRSLDNLSFEVAGSPALIEEVKRRLR</sequence>
<keyword evidence="2" id="KW-1185">Reference proteome</keyword>
<evidence type="ECO:0000313" key="1">
    <source>
        <dbReference type="EMBL" id="TNB49684.1"/>
    </source>
</evidence>
<dbReference type="Proteomes" id="UP000307874">
    <property type="component" value="Unassembled WGS sequence"/>
</dbReference>
<proteinExistence type="predicted"/>
<name>A0A5C4JWP6_9HYPH</name>
<reference evidence="1 2" key="1">
    <citation type="submission" date="2019-06" db="EMBL/GenBank/DDBJ databases">
        <title>Martelella lutilitoris sp. nov., isolated from a tidal mudflat.</title>
        <authorList>
            <person name="Kim Y.-J."/>
        </authorList>
    </citation>
    <scope>NUCLEOTIDE SEQUENCE [LARGE SCALE GENOMIC DNA]</scope>
    <source>
        <strain evidence="1 2">GH2-6</strain>
    </source>
</reference>
<protein>
    <submittedName>
        <fullName evidence="1">Uncharacterized protein</fullName>
    </submittedName>
</protein>
<dbReference type="AlphaFoldDB" id="A0A5C4JWP6"/>
<organism evidence="1 2">
    <name type="scientific">Martelella lutilitoris</name>
    <dbReference type="NCBI Taxonomy" id="2583532"/>
    <lineage>
        <taxon>Bacteria</taxon>
        <taxon>Pseudomonadati</taxon>
        <taxon>Pseudomonadota</taxon>
        <taxon>Alphaproteobacteria</taxon>
        <taxon>Hyphomicrobiales</taxon>
        <taxon>Aurantimonadaceae</taxon>
        <taxon>Martelella</taxon>
    </lineage>
</organism>
<evidence type="ECO:0000313" key="2">
    <source>
        <dbReference type="Proteomes" id="UP000307874"/>
    </source>
</evidence>
<dbReference type="OrthoDB" id="7064950at2"/>
<accession>A0A5C4JWP6</accession>
<comment type="caution">
    <text evidence="1">The sequence shown here is derived from an EMBL/GenBank/DDBJ whole genome shotgun (WGS) entry which is preliminary data.</text>
</comment>
<dbReference type="RefSeq" id="WP_138746726.1">
    <property type="nucleotide sequence ID" value="NZ_VCLB01000001.1"/>
</dbReference>
<dbReference type="EMBL" id="VCLB01000001">
    <property type="protein sequence ID" value="TNB49684.1"/>
    <property type="molecule type" value="Genomic_DNA"/>
</dbReference>
<gene>
    <name evidence="1" type="ORF">FF124_01615</name>
</gene>